<evidence type="ECO:0000313" key="1">
    <source>
        <dbReference type="EMBL" id="QDV87409.1"/>
    </source>
</evidence>
<name>A0ABX5XZH8_9BACT</name>
<protein>
    <submittedName>
        <fullName evidence="1">Phage DNA packaging protein Nu1</fullName>
    </submittedName>
</protein>
<dbReference type="EMBL" id="CP036432">
    <property type="protein sequence ID" value="QDV87409.1"/>
    <property type="molecule type" value="Genomic_DNA"/>
</dbReference>
<organism evidence="1 2">
    <name type="scientific">Stieleria magnilauensis</name>
    <dbReference type="NCBI Taxonomy" id="2527963"/>
    <lineage>
        <taxon>Bacteria</taxon>
        <taxon>Pseudomonadati</taxon>
        <taxon>Planctomycetota</taxon>
        <taxon>Planctomycetia</taxon>
        <taxon>Pirellulales</taxon>
        <taxon>Pirellulaceae</taxon>
        <taxon>Stieleria</taxon>
    </lineage>
</organism>
<keyword evidence="2" id="KW-1185">Reference proteome</keyword>
<reference evidence="1 2" key="1">
    <citation type="submission" date="2019-02" db="EMBL/GenBank/DDBJ databases">
        <title>Deep-cultivation of Planctomycetes and their phenomic and genomic characterization uncovers novel biology.</title>
        <authorList>
            <person name="Wiegand S."/>
            <person name="Jogler M."/>
            <person name="Boedeker C."/>
            <person name="Pinto D."/>
            <person name="Vollmers J."/>
            <person name="Rivas-Marin E."/>
            <person name="Kohn T."/>
            <person name="Peeters S.H."/>
            <person name="Heuer A."/>
            <person name="Rast P."/>
            <person name="Oberbeckmann S."/>
            <person name="Bunk B."/>
            <person name="Jeske O."/>
            <person name="Meyerdierks A."/>
            <person name="Storesund J.E."/>
            <person name="Kallscheuer N."/>
            <person name="Luecker S."/>
            <person name="Lage O.M."/>
            <person name="Pohl T."/>
            <person name="Merkel B.J."/>
            <person name="Hornburger P."/>
            <person name="Mueller R.-W."/>
            <person name="Bruemmer F."/>
            <person name="Labrenz M."/>
            <person name="Spormann A.M."/>
            <person name="Op den Camp H."/>
            <person name="Overmann J."/>
            <person name="Amann R."/>
            <person name="Jetten M.S.M."/>
            <person name="Mascher T."/>
            <person name="Medema M.H."/>
            <person name="Devos D.P."/>
            <person name="Kaster A.-K."/>
            <person name="Ovreas L."/>
            <person name="Rohde M."/>
            <person name="Galperin M.Y."/>
            <person name="Jogler C."/>
        </authorList>
    </citation>
    <scope>NUCLEOTIDE SEQUENCE [LARGE SCALE GENOMIC DNA]</scope>
    <source>
        <strain evidence="1 2">TBK1r</strain>
    </source>
</reference>
<dbReference type="Gene3D" id="1.10.10.10">
    <property type="entry name" value="Winged helix-like DNA-binding domain superfamily/Winged helix DNA-binding domain"/>
    <property type="match status" value="1"/>
</dbReference>
<proteinExistence type="predicted"/>
<dbReference type="SUPFAM" id="SSF46955">
    <property type="entry name" value="Putative DNA-binding domain"/>
    <property type="match status" value="1"/>
</dbReference>
<dbReference type="Proteomes" id="UP000318081">
    <property type="component" value="Chromosome"/>
</dbReference>
<dbReference type="InterPro" id="IPR036388">
    <property type="entry name" value="WH-like_DNA-bd_sf"/>
</dbReference>
<dbReference type="RefSeq" id="WP_145219072.1">
    <property type="nucleotide sequence ID" value="NZ_CP036432.1"/>
</dbReference>
<gene>
    <name evidence="1" type="ORF">TBK1r_64390</name>
</gene>
<dbReference type="InterPro" id="IPR009061">
    <property type="entry name" value="DNA-bd_dom_put_sf"/>
</dbReference>
<sequence length="196" mass="21891">MDDCRIASTYQEIAEHFGVSARTVTEWKAKGCPGFEIKGHYDIEAIATWYAVQPKRTDQIEASDLQEALLREDVRKRRAEADIKSHQRDRVVGNLISEEQVSLFCSLWFREASRSMRSISKKVGAGFAPSEFLDQVKNEIDIQMETAIKGLKTKASVLAGQAIEQSDIEQTFGVTIGEATGYEIVLRLDGQEVASC</sequence>
<evidence type="ECO:0000313" key="2">
    <source>
        <dbReference type="Proteomes" id="UP000318081"/>
    </source>
</evidence>
<accession>A0ABX5XZH8</accession>